<dbReference type="KEGG" id="meiy:MIN45_P1619"/>
<dbReference type="Gene3D" id="3.40.50.150">
    <property type="entry name" value="Vaccinia Virus protein VP39"/>
    <property type="match status" value="1"/>
</dbReference>
<dbReference type="AlphaFoldDB" id="A0AAU9C6Q5"/>
<keyword evidence="5" id="KW-1185">Reference proteome</keyword>
<proteinExistence type="predicted"/>
<dbReference type="GO" id="GO:0032259">
    <property type="term" value="P:methylation"/>
    <property type="evidence" value="ECO:0007669"/>
    <property type="project" value="UniProtKB-KW"/>
</dbReference>
<dbReference type="Proteomes" id="UP001321450">
    <property type="component" value="Chromosome"/>
</dbReference>
<sequence>MDRARRLAEREGVEVTFLVDDILATRLEGPFDLILDRGVFHVFAPEAHGRYLAAVSWLLRPGGLLLLKCFSAEETRPECPPGRYAPEDIRRIFSGPFRVVEIRPSAFARPGDDDPPKALFCVNFR</sequence>
<name>A0AAU9C6Q5_9GAMM</name>
<dbReference type="InterPro" id="IPR029063">
    <property type="entry name" value="SAM-dependent_MTases_sf"/>
</dbReference>
<dbReference type="EMBL" id="AP024718">
    <property type="protein sequence ID" value="BCX89247.1"/>
    <property type="molecule type" value="Genomic_DNA"/>
</dbReference>
<dbReference type="SUPFAM" id="SSF53335">
    <property type="entry name" value="S-adenosyl-L-methionine-dependent methyltransferases"/>
    <property type="match status" value="1"/>
</dbReference>
<dbReference type="Pfam" id="PF05724">
    <property type="entry name" value="TPMT"/>
    <property type="match status" value="1"/>
</dbReference>
<evidence type="ECO:0000313" key="4">
    <source>
        <dbReference type="EMBL" id="BCX89247.1"/>
    </source>
</evidence>
<evidence type="ECO:0000256" key="2">
    <source>
        <dbReference type="ARBA" id="ARBA00022679"/>
    </source>
</evidence>
<evidence type="ECO:0008006" key="6">
    <source>
        <dbReference type="Google" id="ProtNLM"/>
    </source>
</evidence>
<keyword evidence="2" id="KW-0808">Transferase</keyword>
<keyword evidence="1" id="KW-0489">Methyltransferase</keyword>
<reference evidence="5" key="1">
    <citation type="journal article" date="2024" name="Int. J. Syst. Evol. Microbiol.">
        <title>Methylomarinovum tepidoasis sp. nov., a moderately thermophilic methanotroph of the family Methylothermaceae isolated from a deep-sea hydrothermal field.</title>
        <authorList>
            <person name="Hirayama H."/>
            <person name="Takaki Y."/>
            <person name="Abe M."/>
            <person name="Miyazaki M."/>
            <person name="Uematsu K."/>
            <person name="Matsui Y."/>
            <person name="Takai K."/>
        </authorList>
    </citation>
    <scope>NUCLEOTIDE SEQUENCE [LARGE SCALE GENOMIC DNA]</scope>
    <source>
        <strain evidence="5">IN45</strain>
    </source>
</reference>
<dbReference type="InterPro" id="IPR008854">
    <property type="entry name" value="TPMT"/>
</dbReference>
<keyword evidence="3" id="KW-0949">S-adenosyl-L-methionine</keyword>
<evidence type="ECO:0000256" key="3">
    <source>
        <dbReference type="ARBA" id="ARBA00022691"/>
    </source>
</evidence>
<gene>
    <name evidence="4" type="ORF">MIN45_P1619</name>
</gene>
<accession>A0AAU9C6Q5</accession>
<organism evidence="4 5">
    <name type="scientific">Methylomarinovum tepidoasis</name>
    <dbReference type="NCBI Taxonomy" id="2840183"/>
    <lineage>
        <taxon>Bacteria</taxon>
        <taxon>Pseudomonadati</taxon>
        <taxon>Pseudomonadota</taxon>
        <taxon>Gammaproteobacteria</taxon>
        <taxon>Methylococcales</taxon>
        <taxon>Methylothermaceae</taxon>
        <taxon>Methylomarinovum</taxon>
    </lineage>
</organism>
<evidence type="ECO:0000313" key="5">
    <source>
        <dbReference type="Proteomes" id="UP001321450"/>
    </source>
</evidence>
<protein>
    <recommendedName>
        <fullName evidence="6">Class I SAM-dependent methyltransferase</fullName>
    </recommendedName>
</protein>
<evidence type="ECO:0000256" key="1">
    <source>
        <dbReference type="ARBA" id="ARBA00022603"/>
    </source>
</evidence>
<dbReference type="GO" id="GO:0008757">
    <property type="term" value="F:S-adenosylmethionine-dependent methyltransferase activity"/>
    <property type="evidence" value="ECO:0007669"/>
    <property type="project" value="InterPro"/>
</dbReference>